<evidence type="ECO:0000313" key="14">
    <source>
        <dbReference type="RefSeq" id="XP_002135316.2"/>
    </source>
</evidence>
<dbReference type="PROSITE" id="PS51348">
    <property type="entry name" value="GLYCOSYL_HYDROL_F22_2"/>
    <property type="match status" value="1"/>
</dbReference>
<dbReference type="KEGG" id="dpo:6899948"/>
<keyword evidence="7" id="KW-0378">Hydrolase</keyword>
<comment type="catalytic activity">
    <reaction evidence="1">
        <text>Hydrolysis of (1-&gt;4)-beta-linkages between N-acetylmuramic acid and N-acetyl-D-glucosamine residues in a peptidoglycan and between N-acetyl-D-glucosamine residues in chitodextrins.</text>
        <dbReference type="EC" id="3.2.1.17"/>
    </reaction>
</comment>
<evidence type="ECO:0000256" key="8">
    <source>
        <dbReference type="ARBA" id="ARBA00023157"/>
    </source>
</evidence>
<evidence type="ECO:0000256" key="4">
    <source>
        <dbReference type="ARBA" id="ARBA00022529"/>
    </source>
</evidence>
<gene>
    <name evidence="14" type="primary">LOC6899948</name>
</gene>
<dbReference type="InParanoid" id="A0A6I8V257"/>
<reference evidence="14" key="1">
    <citation type="submission" date="2025-08" db="UniProtKB">
        <authorList>
            <consortium name="RefSeq"/>
        </authorList>
    </citation>
    <scope>IDENTIFICATION</scope>
    <source>
        <strain evidence="14">MV-25-SWS-2005</strain>
        <tissue evidence="14">Whole body</tissue>
    </source>
</reference>
<dbReference type="InterPro" id="IPR019799">
    <property type="entry name" value="Glyco_hydro_22_CS"/>
</dbReference>
<dbReference type="InterPro" id="IPR001916">
    <property type="entry name" value="Glyco_hydro_22"/>
</dbReference>
<dbReference type="GO" id="GO:0042742">
    <property type="term" value="P:defense response to bacterium"/>
    <property type="evidence" value="ECO:0007669"/>
    <property type="project" value="UniProtKB-KW"/>
</dbReference>
<dbReference type="InterPro" id="IPR023346">
    <property type="entry name" value="Lysozyme-like_dom_sf"/>
</dbReference>
<dbReference type="GO" id="GO:0031640">
    <property type="term" value="P:killing of cells of another organism"/>
    <property type="evidence" value="ECO:0007669"/>
    <property type="project" value="UniProtKB-KW"/>
</dbReference>
<keyword evidence="8" id="KW-1015">Disulfide bond</keyword>
<evidence type="ECO:0000256" key="5">
    <source>
        <dbReference type="ARBA" id="ARBA00022638"/>
    </source>
</evidence>
<name>A0A6I8V257_DROPS</name>
<evidence type="ECO:0000256" key="11">
    <source>
        <dbReference type="SAM" id="SignalP"/>
    </source>
</evidence>
<dbReference type="PROSITE" id="PS00128">
    <property type="entry name" value="GLYCOSYL_HYDROL_F22_1"/>
    <property type="match status" value="1"/>
</dbReference>
<dbReference type="Proteomes" id="UP000001819">
    <property type="component" value="Chromosome X"/>
</dbReference>
<evidence type="ECO:0000256" key="9">
    <source>
        <dbReference type="ARBA" id="ARBA00023295"/>
    </source>
</evidence>
<feature type="signal peptide" evidence="11">
    <location>
        <begin position="1"/>
        <end position="21"/>
    </location>
</feature>
<keyword evidence="6 11" id="KW-0732">Signal</keyword>
<keyword evidence="13" id="KW-1185">Reference proteome</keyword>
<dbReference type="FunFam" id="1.10.530.10:FF:000001">
    <property type="entry name" value="Lysozyme C"/>
    <property type="match status" value="1"/>
</dbReference>
<sequence length="141" mass="15807">MRASLLICALIVACLAPGILATRTMDRCSLAREMANHRVPRDQLARWACIADNQSNFHTDAVSPTNDKGFRNYGIFQISNEYWCYSKDQAAREVECKVKCEAFLEDDITHSVLCAKKILEKQGWSAWPGCTGSLPSIDNCF</sequence>
<dbReference type="SMART" id="SM00263">
    <property type="entry name" value="LYZ1"/>
    <property type="match status" value="1"/>
</dbReference>
<evidence type="ECO:0000256" key="1">
    <source>
        <dbReference type="ARBA" id="ARBA00000632"/>
    </source>
</evidence>
<keyword evidence="9" id="KW-0326">Glycosidase</keyword>
<comment type="similarity">
    <text evidence="2 10">Belongs to the glycosyl hydrolase 22 family.</text>
</comment>
<dbReference type="PANTHER" id="PTHR11407:SF36">
    <property type="entry name" value="GEO02684P1-RELATED"/>
    <property type="match status" value="1"/>
</dbReference>
<evidence type="ECO:0000256" key="7">
    <source>
        <dbReference type="ARBA" id="ARBA00022801"/>
    </source>
</evidence>
<dbReference type="GO" id="GO:0003796">
    <property type="term" value="F:lysozyme activity"/>
    <property type="evidence" value="ECO:0007669"/>
    <property type="project" value="UniProtKB-EC"/>
</dbReference>
<dbReference type="SUPFAM" id="SSF53955">
    <property type="entry name" value="Lysozyme-like"/>
    <property type="match status" value="1"/>
</dbReference>
<feature type="chain" id="PRO_5026271246" description="lysozyme" evidence="11">
    <location>
        <begin position="22"/>
        <end position="141"/>
    </location>
</feature>
<protein>
    <recommendedName>
        <fullName evidence="3">lysozyme</fullName>
        <ecNumber evidence="3">3.2.1.17</ecNumber>
    </recommendedName>
</protein>
<dbReference type="Pfam" id="PF00062">
    <property type="entry name" value="Lys"/>
    <property type="match status" value="1"/>
</dbReference>
<proteinExistence type="inferred from homology"/>
<dbReference type="AlphaFoldDB" id="A0A6I8V257"/>
<keyword evidence="4" id="KW-0929">Antimicrobial</keyword>
<organism evidence="13 14">
    <name type="scientific">Drosophila pseudoobscura pseudoobscura</name>
    <name type="common">Fruit fly</name>
    <dbReference type="NCBI Taxonomy" id="46245"/>
    <lineage>
        <taxon>Eukaryota</taxon>
        <taxon>Metazoa</taxon>
        <taxon>Ecdysozoa</taxon>
        <taxon>Arthropoda</taxon>
        <taxon>Hexapoda</taxon>
        <taxon>Insecta</taxon>
        <taxon>Pterygota</taxon>
        <taxon>Neoptera</taxon>
        <taxon>Endopterygota</taxon>
        <taxon>Diptera</taxon>
        <taxon>Brachycera</taxon>
        <taxon>Muscomorpha</taxon>
        <taxon>Ephydroidea</taxon>
        <taxon>Drosophilidae</taxon>
        <taxon>Drosophila</taxon>
        <taxon>Sophophora</taxon>
    </lineage>
</organism>
<dbReference type="RefSeq" id="XP_002135316.2">
    <property type="nucleotide sequence ID" value="XM_002135280.3"/>
</dbReference>
<evidence type="ECO:0000259" key="12">
    <source>
        <dbReference type="PROSITE" id="PS00128"/>
    </source>
</evidence>
<accession>A0A6I8V257</accession>
<dbReference type="Gene3D" id="1.10.530.10">
    <property type="match status" value="1"/>
</dbReference>
<dbReference type="CDD" id="cd16899">
    <property type="entry name" value="LYZ_C_invert"/>
    <property type="match status" value="1"/>
</dbReference>
<evidence type="ECO:0000256" key="10">
    <source>
        <dbReference type="RuleBase" id="RU004440"/>
    </source>
</evidence>
<dbReference type="EC" id="3.2.1.17" evidence="3"/>
<keyword evidence="5" id="KW-0081">Bacteriolytic enzyme</keyword>
<evidence type="ECO:0000313" key="13">
    <source>
        <dbReference type="Proteomes" id="UP000001819"/>
    </source>
</evidence>
<evidence type="ECO:0000256" key="3">
    <source>
        <dbReference type="ARBA" id="ARBA00012732"/>
    </source>
</evidence>
<dbReference type="PANTHER" id="PTHR11407">
    <property type="entry name" value="LYSOZYME C"/>
    <property type="match status" value="1"/>
</dbReference>
<feature type="domain" description="Glycosyl hydrolases family 22 (GH22)" evidence="12">
    <location>
        <begin position="96"/>
        <end position="114"/>
    </location>
</feature>
<evidence type="ECO:0000256" key="6">
    <source>
        <dbReference type="ARBA" id="ARBA00022729"/>
    </source>
</evidence>
<dbReference type="PRINTS" id="PR00135">
    <property type="entry name" value="LYZLACT"/>
</dbReference>
<dbReference type="ExpressionAtlas" id="A0A6I8V257">
    <property type="expression patterns" value="baseline"/>
</dbReference>
<evidence type="ECO:0000256" key="2">
    <source>
        <dbReference type="ARBA" id="ARBA00010859"/>
    </source>
</evidence>